<dbReference type="NCBIfam" id="TIGR01439">
    <property type="entry name" value="lp_hng_hel_AbrB"/>
    <property type="match status" value="1"/>
</dbReference>
<dbReference type="SUPFAM" id="SSF89447">
    <property type="entry name" value="AbrB/MazE/MraZ-like"/>
    <property type="match status" value="1"/>
</dbReference>
<dbReference type="SMART" id="SM00966">
    <property type="entry name" value="SpoVT_AbrB"/>
    <property type="match status" value="1"/>
</dbReference>
<dbReference type="Pfam" id="PF04014">
    <property type="entry name" value="MazE_antitoxin"/>
    <property type="match status" value="1"/>
</dbReference>
<dbReference type="InterPro" id="IPR007159">
    <property type="entry name" value="SpoVT-AbrB_dom"/>
</dbReference>
<dbReference type="Gene3D" id="2.10.260.10">
    <property type="match status" value="1"/>
</dbReference>
<dbReference type="AlphaFoldDB" id="A0A7X0SPV6"/>
<evidence type="ECO:0000259" key="2">
    <source>
        <dbReference type="PROSITE" id="PS51740"/>
    </source>
</evidence>
<reference evidence="3 4" key="1">
    <citation type="submission" date="2020-08" db="EMBL/GenBank/DDBJ databases">
        <title>Cohnella phylogeny.</title>
        <authorList>
            <person name="Dunlap C."/>
        </authorList>
    </citation>
    <scope>NUCLEOTIDE SEQUENCE [LARGE SCALE GENOMIC DNA]</scope>
    <source>
        <strain evidence="3 4">CBP 2801</strain>
    </source>
</reference>
<organism evidence="3 4">
    <name type="scientific">Cohnella zeiphila</name>
    <dbReference type="NCBI Taxonomy" id="2761120"/>
    <lineage>
        <taxon>Bacteria</taxon>
        <taxon>Bacillati</taxon>
        <taxon>Bacillota</taxon>
        <taxon>Bacilli</taxon>
        <taxon>Bacillales</taxon>
        <taxon>Paenibacillaceae</taxon>
        <taxon>Cohnella</taxon>
    </lineage>
</organism>
<feature type="domain" description="SpoVT-AbrB" evidence="2">
    <location>
        <begin position="5"/>
        <end position="50"/>
    </location>
</feature>
<accession>A0A7X0SPV6</accession>
<keyword evidence="1 3" id="KW-0238">DNA-binding</keyword>
<dbReference type="InterPro" id="IPR052731">
    <property type="entry name" value="B_subtilis_Trans_State_Reg"/>
</dbReference>
<evidence type="ECO:0000256" key="1">
    <source>
        <dbReference type="PROSITE-ProRule" id="PRU01076"/>
    </source>
</evidence>
<name>A0A7X0SPV6_9BACL</name>
<dbReference type="EMBL" id="JACJVO010000021">
    <property type="protein sequence ID" value="MBB6732690.1"/>
    <property type="molecule type" value="Genomic_DNA"/>
</dbReference>
<protein>
    <submittedName>
        <fullName evidence="3">AbrB/MazE/SpoVT family DNA-binding domain-containing protein</fullName>
    </submittedName>
</protein>
<evidence type="ECO:0000313" key="4">
    <source>
        <dbReference type="Proteomes" id="UP000564644"/>
    </source>
</evidence>
<dbReference type="PANTHER" id="PTHR36432:SF4">
    <property type="entry name" value="TRANSITION STATE REGULATOR ABH-RELATED"/>
    <property type="match status" value="1"/>
</dbReference>
<dbReference type="PROSITE" id="PS51740">
    <property type="entry name" value="SPOVT_ABRB"/>
    <property type="match status" value="1"/>
</dbReference>
<dbReference type="InterPro" id="IPR037914">
    <property type="entry name" value="SpoVT-AbrB_sf"/>
</dbReference>
<proteinExistence type="predicted"/>
<sequence>MKPTGMVRNLDPLGRVVLPKELRKTIGISGKDPVEMYTEGDWIVLEKAEGVATRCAACHSQEDLNQFKSIYLCESCIGELFDTVEVE</sequence>
<gene>
    <name evidence="3" type="ORF">H7C18_17350</name>
</gene>
<keyword evidence="4" id="KW-1185">Reference proteome</keyword>
<dbReference type="Proteomes" id="UP000564644">
    <property type="component" value="Unassembled WGS sequence"/>
</dbReference>
<dbReference type="PANTHER" id="PTHR36432">
    <property type="match status" value="1"/>
</dbReference>
<dbReference type="GO" id="GO:0003677">
    <property type="term" value="F:DNA binding"/>
    <property type="evidence" value="ECO:0007669"/>
    <property type="project" value="UniProtKB-UniRule"/>
</dbReference>
<evidence type="ECO:0000313" key="3">
    <source>
        <dbReference type="EMBL" id="MBB6732690.1"/>
    </source>
</evidence>
<comment type="caution">
    <text evidence="3">The sequence shown here is derived from an EMBL/GenBank/DDBJ whole genome shotgun (WGS) entry which is preliminary data.</text>
</comment>